<sequence length="50" mass="6130">MIISNNHRETQKMPIEKISYNNTKDQIIKIYHKNLQKEIDSQFDQIFHKK</sequence>
<accession>A0A449A217</accession>
<dbReference type="Proteomes" id="UP000290568">
    <property type="component" value="Chromosome"/>
</dbReference>
<evidence type="ECO:0000313" key="1">
    <source>
        <dbReference type="EMBL" id="VEU58310.1"/>
    </source>
</evidence>
<keyword evidence="2" id="KW-1185">Reference proteome</keyword>
<name>A0A449A217_9BACT</name>
<dbReference type="AlphaFoldDB" id="A0A449A217"/>
<dbReference type="RefSeq" id="WP_165001803.1">
    <property type="nucleotide sequence ID" value="NZ_LR214950.1"/>
</dbReference>
<dbReference type="EMBL" id="LR214950">
    <property type="protein sequence ID" value="VEU58310.1"/>
    <property type="molecule type" value="Genomic_DNA"/>
</dbReference>
<proteinExistence type="predicted"/>
<gene>
    <name evidence="1" type="ORF">NCTC10183_00066</name>
</gene>
<protein>
    <submittedName>
        <fullName evidence="1">Uncharacterized protein</fullName>
    </submittedName>
</protein>
<evidence type="ECO:0000313" key="2">
    <source>
        <dbReference type="Proteomes" id="UP000290568"/>
    </source>
</evidence>
<organism evidence="1 2">
    <name type="scientific">Mycoplasmopsis gallinacea</name>
    <dbReference type="NCBI Taxonomy" id="29556"/>
    <lineage>
        <taxon>Bacteria</taxon>
        <taxon>Bacillati</taxon>
        <taxon>Mycoplasmatota</taxon>
        <taxon>Mycoplasmoidales</taxon>
        <taxon>Metamycoplasmataceae</taxon>
        <taxon>Mycoplasmopsis</taxon>
    </lineage>
</organism>
<reference evidence="1 2" key="1">
    <citation type="submission" date="2019-01" db="EMBL/GenBank/DDBJ databases">
        <authorList>
            <consortium name="Pathogen Informatics"/>
        </authorList>
    </citation>
    <scope>NUCLEOTIDE SEQUENCE [LARGE SCALE GENOMIC DNA]</scope>
    <source>
        <strain evidence="1 2">NCTC10183</strain>
    </source>
</reference>